<dbReference type="AlphaFoldDB" id="A0A383AUZ0"/>
<dbReference type="PANTHER" id="PTHR30047">
    <property type="entry name" value="HIGH-AFFINITY CHOLINE TRANSPORT PROTEIN-RELATED"/>
    <property type="match status" value="1"/>
</dbReference>
<dbReference type="GO" id="GO:0022857">
    <property type="term" value="F:transmembrane transporter activity"/>
    <property type="evidence" value="ECO:0007669"/>
    <property type="project" value="InterPro"/>
</dbReference>
<feature type="transmembrane region" description="Helical" evidence="7">
    <location>
        <begin position="20"/>
        <end position="47"/>
    </location>
</feature>
<accession>A0A383AUZ0</accession>
<evidence type="ECO:0000313" key="8">
    <source>
        <dbReference type="EMBL" id="SVE11776.1"/>
    </source>
</evidence>
<evidence type="ECO:0000256" key="2">
    <source>
        <dbReference type="ARBA" id="ARBA00022448"/>
    </source>
</evidence>
<feature type="non-terminal residue" evidence="8">
    <location>
        <position position="1"/>
    </location>
</feature>
<dbReference type="Pfam" id="PF02028">
    <property type="entry name" value="BCCT"/>
    <property type="match status" value="1"/>
</dbReference>
<proteinExistence type="predicted"/>
<keyword evidence="2" id="KW-0813">Transport</keyword>
<organism evidence="8">
    <name type="scientific">marine metagenome</name>
    <dbReference type="NCBI Taxonomy" id="408172"/>
    <lineage>
        <taxon>unclassified sequences</taxon>
        <taxon>metagenomes</taxon>
        <taxon>ecological metagenomes</taxon>
    </lineage>
</organism>
<evidence type="ECO:0000256" key="1">
    <source>
        <dbReference type="ARBA" id="ARBA00004651"/>
    </source>
</evidence>
<evidence type="ECO:0000256" key="6">
    <source>
        <dbReference type="ARBA" id="ARBA00023136"/>
    </source>
</evidence>
<keyword evidence="5 7" id="KW-1133">Transmembrane helix</keyword>
<feature type="transmembrane region" description="Helical" evidence="7">
    <location>
        <begin position="59"/>
        <end position="78"/>
    </location>
</feature>
<gene>
    <name evidence="8" type="ORF">METZ01_LOCUS464630</name>
</gene>
<keyword evidence="4 7" id="KW-0812">Transmembrane</keyword>
<evidence type="ECO:0000256" key="4">
    <source>
        <dbReference type="ARBA" id="ARBA00022692"/>
    </source>
</evidence>
<sequence length="112" mass="11966">DYSLGLIASIDDLDLDQIKSLLFMIVAFLLFTWLVTSLDSATLVICNMLNVSQSIIMKIIWGLVLGAVSCTLMLVGGIEALQAASVIIGLPMALIMLLVMGSVARLVLAKEP</sequence>
<reference evidence="8" key="1">
    <citation type="submission" date="2018-05" db="EMBL/GenBank/DDBJ databases">
        <authorList>
            <person name="Lanie J.A."/>
            <person name="Ng W.-L."/>
            <person name="Kazmierczak K.M."/>
            <person name="Andrzejewski T.M."/>
            <person name="Davidsen T.M."/>
            <person name="Wayne K.J."/>
            <person name="Tettelin H."/>
            <person name="Glass J.I."/>
            <person name="Rusch D."/>
            <person name="Podicherti R."/>
            <person name="Tsui H.-C.T."/>
            <person name="Winkler M.E."/>
        </authorList>
    </citation>
    <scope>NUCLEOTIDE SEQUENCE</scope>
</reference>
<keyword evidence="3" id="KW-1003">Cell membrane</keyword>
<dbReference type="EMBL" id="UINC01195289">
    <property type="protein sequence ID" value="SVE11776.1"/>
    <property type="molecule type" value="Genomic_DNA"/>
</dbReference>
<keyword evidence="6 7" id="KW-0472">Membrane</keyword>
<protein>
    <submittedName>
        <fullName evidence="8">Uncharacterized protein</fullName>
    </submittedName>
</protein>
<evidence type="ECO:0000256" key="5">
    <source>
        <dbReference type="ARBA" id="ARBA00022989"/>
    </source>
</evidence>
<dbReference type="InterPro" id="IPR000060">
    <property type="entry name" value="BCCT_transptr"/>
</dbReference>
<comment type="subcellular location">
    <subcellularLocation>
        <location evidence="1">Cell membrane</location>
        <topology evidence="1">Multi-pass membrane protein</topology>
    </subcellularLocation>
</comment>
<evidence type="ECO:0000256" key="7">
    <source>
        <dbReference type="SAM" id="Phobius"/>
    </source>
</evidence>
<feature type="transmembrane region" description="Helical" evidence="7">
    <location>
        <begin position="84"/>
        <end position="108"/>
    </location>
</feature>
<dbReference type="PANTHER" id="PTHR30047:SF7">
    <property type="entry name" value="HIGH-AFFINITY CHOLINE TRANSPORT PROTEIN"/>
    <property type="match status" value="1"/>
</dbReference>
<name>A0A383AUZ0_9ZZZZ</name>
<evidence type="ECO:0000256" key="3">
    <source>
        <dbReference type="ARBA" id="ARBA00022475"/>
    </source>
</evidence>
<dbReference type="GO" id="GO:0005886">
    <property type="term" value="C:plasma membrane"/>
    <property type="evidence" value="ECO:0007669"/>
    <property type="project" value="UniProtKB-SubCell"/>
</dbReference>